<dbReference type="GO" id="GO:1905786">
    <property type="term" value="P:positive regulation of anaphase-promoting complex-dependent catabolic process"/>
    <property type="evidence" value="ECO:0007669"/>
    <property type="project" value="TreeGrafter"/>
</dbReference>
<evidence type="ECO:0000256" key="7">
    <source>
        <dbReference type="PROSITE-ProRule" id="PRU00221"/>
    </source>
</evidence>
<feature type="compositionally biased region" description="Low complexity" evidence="8">
    <location>
        <begin position="66"/>
        <end position="80"/>
    </location>
</feature>
<dbReference type="GO" id="GO:0005680">
    <property type="term" value="C:anaphase-promoting complex"/>
    <property type="evidence" value="ECO:0007669"/>
    <property type="project" value="TreeGrafter"/>
</dbReference>
<dbReference type="GO" id="GO:0051301">
    <property type="term" value="P:cell division"/>
    <property type="evidence" value="ECO:0007669"/>
    <property type="project" value="UniProtKB-KW"/>
</dbReference>
<feature type="region of interest" description="Disordered" evidence="8">
    <location>
        <begin position="1"/>
        <end position="147"/>
    </location>
</feature>
<sequence>MYNQPKTPLRHRARSEAKTPLTPSILTGMTNVSLASSPTKRNSRPGAPTKSKSTTGPFDTTNPFIAPQSKSRPSSRPASPVKRIGSSGIPNSESFHRQASGGVIRKGGVESRLDVVTRDYVPPPKHEIKRSKSTPANRQGSDKRDRFITNRETTDIAAVSATLEQLSLNHQSGSPGHTARLAAATGLPLTRRILGYHEQPPSASSSDTTLAQQREFARPLYAQRPGAIATSTGATTNKSRKIATQPERVLDAPGMVDDFYLNLISWSCQNELAVGLEGCTYIWKADTGNVVRLGESPEGSYISSVDFSNDGAFLGVGQGNGDVELWDVETARKLRTMSGHQGQIATLSWYQHILSSGCSDGSIWHHDVRVPRHKVMELLGHTGEICGLKWRADGELLASGGNDNVVNIWDGRLGDVGEGARGSAKWTKRNHTAAVKAIAWCPWQPSLLASGGGTNDATINIWNSTTGARLHSVRTPSQITSVQWAPHRKEIFTTHGYPTNSIMVHAYPSMERLAEIRDAHDCRVLFSAVSPAGDVVATCAGDENLKFWRIWEVQSEVGKKKKTMVGLGDEVGGGRKNSTKEGILSLR</sequence>
<dbReference type="OrthoDB" id="10263272at2759"/>
<dbReference type="EMBL" id="KL142382">
    <property type="protein sequence ID" value="KDR74842.1"/>
    <property type="molecule type" value="Genomic_DNA"/>
</dbReference>
<keyword evidence="3" id="KW-0132">Cell division</keyword>
<dbReference type="GO" id="GO:1990757">
    <property type="term" value="F:ubiquitin ligase activator activity"/>
    <property type="evidence" value="ECO:0007669"/>
    <property type="project" value="TreeGrafter"/>
</dbReference>
<dbReference type="SMART" id="SM00320">
    <property type="entry name" value="WD40"/>
    <property type="match status" value="5"/>
</dbReference>
<dbReference type="InterPro" id="IPR033010">
    <property type="entry name" value="Cdc20/Fizzy"/>
</dbReference>
<dbReference type="Pfam" id="PF24807">
    <property type="entry name" value="WD40_CDC20-Fz"/>
    <property type="match status" value="1"/>
</dbReference>
<dbReference type="InterPro" id="IPR036322">
    <property type="entry name" value="WD40_repeat_dom_sf"/>
</dbReference>
<dbReference type="AlphaFoldDB" id="A0A067SXR1"/>
<evidence type="ECO:0000256" key="3">
    <source>
        <dbReference type="ARBA" id="ARBA00022618"/>
    </source>
</evidence>
<dbReference type="InterPro" id="IPR001680">
    <property type="entry name" value="WD40_rpt"/>
</dbReference>
<feature type="repeat" description="WD" evidence="7">
    <location>
        <begin position="378"/>
        <end position="410"/>
    </location>
</feature>
<evidence type="ECO:0000256" key="2">
    <source>
        <dbReference type="ARBA" id="ARBA00022574"/>
    </source>
</evidence>
<dbReference type="PROSITE" id="PS50082">
    <property type="entry name" value="WD_REPEATS_2"/>
    <property type="match status" value="2"/>
</dbReference>
<feature type="repeat" description="WD" evidence="7">
    <location>
        <begin position="295"/>
        <end position="336"/>
    </location>
</feature>
<keyword evidence="11" id="KW-1185">Reference proteome</keyword>
<feature type="domain" description="CDC20/Fizzy WD40" evidence="9">
    <location>
        <begin position="250"/>
        <end position="548"/>
    </location>
</feature>
<dbReference type="GO" id="GO:0031145">
    <property type="term" value="P:anaphase-promoting complex-dependent catabolic process"/>
    <property type="evidence" value="ECO:0007669"/>
    <property type="project" value="TreeGrafter"/>
</dbReference>
<proteinExistence type="inferred from homology"/>
<dbReference type="SUPFAM" id="SSF50978">
    <property type="entry name" value="WD40 repeat-like"/>
    <property type="match status" value="1"/>
</dbReference>
<dbReference type="Proteomes" id="UP000027222">
    <property type="component" value="Unassembled WGS sequence"/>
</dbReference>
<evidence type="ECO:0000313" key="10">
    <source>
        <dbReference type="EMBL" id="KDR74842.1"/>
    </source>
</evidence>
<protein>
    <recommendedName>
        <fullName evidence="9">CDC20/Fizzy WD40 domain-containing protein</fullName>
    </recommendedName>
</protein>
<dbReference type="PROSITE" id="PS50294">
    <property type="entry name" value="WD_REPEATS_REGION"/>
    <property type="match status" value="1"/>
</dbReference>
<keyword evidence="4" id="KW-0677">Repeat</keyword>
<dbReference type="GO" id="GO:0010997">
    <property type="term" value="F:anaphase-promoting complex binding"/>
    <property type="evidence" value="ECO:0007669"/>
    <property type="project" value="InterPro"/>
</dbReference>
<evidence type="ECO:0000256" key="5">
    <source>
        <dbReference type="ARBA" id="ARBA00022776"/>
    </source>
</evidence>
<dbReference type="PANTHER" id="PTHR19918">
    <property type="entry name" value="CELL DIVISION CYCLE 20 CDC20 FIZZY -RELATED"/>
    <property type="match status" value="1"/>
</dbReference>
<evidence type="ECO:0000256" key="1">
    <source>
        <dbReference type="ARBA" id="ARBA00006445"/>
    </source>
</evidence>
<dbReference type="STRING" id="685588.A0A067SXR1"/>
<keyword evidence="2 7" id="KW-0853">WD repeat</keyword>
<dbReference type="HOGENOM" id="CLU_014831_6_0_1"/>
<keyword evidence="6" id="KW-0131">Cell cycle</keyword>
<dbReference type="PANTHER" id="PTHR19918:SF8">
    <property type="entry name" value="FI02843P"/>
    <property type="match status" value="1"/>
</dbReference>
<keyword evidence="5" id="KW-0498">Mitosis</keyword>
<evidence type="ECO:0000256" key="4">
    <source>
        <dbReference type="ARBA" id="ARBA00022737"/>
    </source>
</evidence>
<accession>A0A067SXR1</accession>
<dbReference type="Gene3D" id="2.130.10.10">
    <property type="entry name" value="YVTN repeat-like/Quinoprotein amine dehydrogenase"/>
    <property type="match status" value="1"/>
</dbReference>
<dbReference type="InterPro" id="IPR015943">
    <property type="entry name" value="WD40/YVTN_repeat-like_dom_sf"/>
</dbReference>
<comment type="similarity">
    <text evidence="1">Belongs to the WD repeat CDC20/Fizzy family.</text>
</comment>
<reference evidence="11" key="1">
    <citation type="journal article" date="2014" name="Proc. Natl. Acad. Sci. U.S.A.">
        <title>Extensive sampling of basidiomycete genomes demonstrates inadequacy of the white-rot/brown-rot paradigm for wood decay fungi.</title>
        <authorList>
            <person name="Riley R."/>
            <person name="Salamov A.A."/>
            <person name="Brown D.W."/>
            <person name="Nagy L.G."/>
            <person name="Floudas D."/>
            <person name="Held B.W."/>
            <person name="Levasseur A."/>
            <person name="Lombard V."/>
            <person name="Morin E."/>
            <person name="Otillar R."/>
            <person name="Lindquist E.A."/>
            <person name="Sun H."/>
            <person name="LaButti K.M."/>
            <person name="Schmutz J."/>
            <person name="Jabbour D."/>
            <person name="Luo H."/>
            <person name="Baker S.E."/>
            <person name="Pisabarro A.G."/>
            <person name="Walton J.D."/>
            <person name="Blanchette R.A."/>
            <person name="Henrissat B."/>
            <person name="Martin F."/>
            <person name="Cullen D."/>
            <person name="Hibbett D.S."/>
            <person name="Grigoriev I.V."/>
        </authorList>
    </citation>
    <scope>NUCLEOTIDE SEQUENCE [LARGE SCALE GENOMIC DNA]</scope>
    <source>
        <strain evidence="11">CBS 339.88</strain>
    </source>
</reference>
<feature type="compositionally biased region" description="Polar residues" evidence="8">
    <location>
        <begin position="50"/>
        <end position="63"/>
    </location>
</feature>
<feature type="compositionally biased region" description="Basic and acidic residues" evidence="8">
    <location>
        <begin position="107"/>
        <end position="117"/>
    </location>
</feature>
<organism evidence="10 11">
    <name type="scientific">Galerina marginata (strain CBS 339.88)</name>
    <dbReference type="NCBI Taxonomy" id="685588"/>
    <lineage>
        <taxon>Eukaryota</taxon>
        <taxon>Fungi</taxon>
        <taxon>Dikarya</taxon>
        <taxon>Basidiomycota</taxon>
        <taxon>Agaricomycotina</taxon>
        <taxon>Agaricomycetes</taxon>
        <taxon>Agaricomycetidae</taxon>
        <taxon>Agaricales</taxon>
        <taxon>Agaricineae</taxon>
        <taxon>Strophariaceae</taxon>
        <taxon>Galerina</taxon>
    </lineage>
</organism>
<evidence type="ECO:0000259" key="9">
    <source>
        <dbReference type="Pfam" id="PF24807"/>
    </source>
</evidence>
<evidence type="ECO:0000313" key="11">
    <source>
        <dbReference type="Proteomes" id="UP000027222"/>
    </source>
</evidence>
<evidence type="ECO:0000256" key="8">
    <source>
        <dbReference type="SAM" id="MobiDB-lite"/>
    </source>
</evidence>
<name>A0A067SXR1_GALM3</name>
<feature type="compositionally biased region" description="Polar residues" evidence="8">
    <location>
        <begin position="21"/>
        <end position="40"/>
    </location>
</feature>
<gene>
    <name evidence="10" type="ORF">GALMADRAFT_70215</name>
</gene>
<evidence type="ECO:0000256" key="6">
    <source>
        <dbReference type="ARBA" id="ARBA00023306"/>
    </source>
</evidence>
<dbReference type="InterPro" id="IPR056150">
    <property type="entry name" value="WD40_CDC20-Fz"/>
</dbReference>